<gene>
    <name evidence="1" type="ORF">SAMN02745225_02169</name>
</gene>
<organism evidence="1 2">
    <name type="scientific">Ferrithrix thermotolerans DSM 19514</name>
    <dbReference type="NCBI Taxonomy" id="1121881"/>
    <lineage>
        <taxon>Bacteria</taxon>
        <taxon>Bacillati</taxon>
        <taxon>Actinomycetota</taxon>
        <taxon>Acidimicrobiia</taxon>
        <taxon>Acidimicrobiales</taxon>
        <taxon>Acidimicrobiaceae</taxon>
        <taxon>Ferrithrix</taxon>
    </lineage>
</organism>
<dbReference type="AlphaFoldDB" id="A0A1M4XXQ8"/>
<protein>
    <submittedName>
        <fullName evidence="1">Uncharacterized protein</fullName>
    </submittedName>
</protein>
<dbReference type="OrthoDB" id="9815354at2"/>
<dbReference type="RefSeq" id="WP_072792378.1">
    <property type="nucleotide sequence ID" value="NZ_FQUL01000048.1"/>
</dbReference>
<sequence>MKEIVDKLGSLDVHRDIVVPCLGVRESDRMVTLSKETFATIDKGPETQLEFLSDARVSTVLTATTCKK</sequence>
<dbReference type="EMBL" id="FQUL01000048">
    <property type="protein sequence ID" value="SHE98136.1"/>
    <property type="molecule type" value="Genomic_DNA"/>
</dbReference>
<proteinExistence type="predicted"/>
<reference evidence="2" key="1">
    <citation type="submission" date="2016-11" db="EMBL/GenBank/DDBJ databases">
        <authorList>
            <person name="Varghese N."/>
            <person name="Submissions S."/>
        </authorList>
    </citation>
    <scope>NUCLEOTIDE SEQUENCE [LARGE SCALE GENOMIC DNA]</scope>
    <source>
        <strain evidence="2">DSM 19514</strain>
    </source>
</reference>
<evidence type="ECO:0000313" key="1">
    <source>
        <dbReference type="EMBL" id="SHE98136.1"/>
    </source>
</evidence>
<keyword evidence="2" id="KW-1185">Reference proteome</keyword>
<accession>A0A1M4XXQ8</accession>
<name>A0A1M4XXQ8_9ACTN</name>
<evidence type="ECO:0000313" key="2">
    <source>
        <dbReference type="Proteomes" id="UP000184295"/>
    </source>
</evidence>
<dbReference type="Proteomes" id="UP000184295">
    <property type="component" value="Unassembled WGS sequence"/>
</dbReference>